<dbReference type="EMBL" id="KZ805314">
    <property type="protein sequence ID" value="PVI05462.1"/>
    <property type="molecule type" value="Genomic_DNA"/>
</dbReference>
<dbReference type="PANTHER" id="PTHR12277:SF81">
    <property type="entry name" value="PROTEIN ABHD13"/>
    <property type="match status" value="1"/>
</dbReference>
<reference evidence="2 3" key="1">
    <citation type="journal article" date="2018" name="Sci. Rep.">
        <title>Comparative genomics provides insights into the lifestyle and reveals functional heterogeneity of dark septate endophytic fungi.</title>
        <authorList>
            <person name="Knapp D.G."/>
            <person name="Nemeth J.B."/>
            <person name="Barry K."/>
            <person name="Hainaut M."/>
            <person name="Henrissat B."/>
            <person name="Johnson J."/>
            <person name="Kuo A."/>
            <person name="Lim J.H.P."/>
            <person name="Lipzen A."/>
            <person name="Nolan M."/>
            <person name="Ohm R.A."/>
            <person name="Tamas L."/>
            <person name="Grigoriev I.V."/>
            <person name="Spatafora J.W."/>
            <person name="Nagy L.G."/>
            <person name="Kovacs G.M."/>
        </authorList>
    </citation>
    <scope>NUCLEOTIDE SEQUENCE [LARGE SCALE GENOMIC DNA]</scope>
    <source>
        <strain evidence="2 3">DSE2036</strain>
    </source>
</reference>
<dbReference type="InterPro" id="IPR029058">
    <property type="entry name" value="AB_hydrolase_fold"/>
</dbReference>
<dbReference type="Proteomes" id="UP000244855">
    <property type="component" value="Unassembled WGS sequence"/>
</dbReference>
<gene>
    <name evidence="2" type="ORF">DM02DRAFT_639395</name>
</gene>
<organism evidence="2 3">
    <name type="scientific">Periconia macrospinosa</name>
    <dbReference type="NCBI Taxonomy" id="97972"/>
    <lineage>
        <taxon>Eukaryota</taxon>
        <taxon>Fungi</taxon>
        <taxon>Dikarya</taxon>
        <taxon>Ascomycota</taxon>
        <taxon>Pezizomycotina</taxon>
        <taxon>Dothideomycetes</taxon>
        <taxon>Pleosporomycetidae</taxon>
        <taxon>Pleosporales</taxon>
        <taxon>Massarineae</taxon>
        <taxon>Periconiaceae</taxon>
        <taxon>Periconia</taxon>
    </lineage>
</organism>
<dbReference type="AlphaFoldDB" id="A0A2V1E5R8"/>
<dbReference type="SUPFAM" id="SSF53474">
    <property type="entry name" value="alpha/beta-Hydrolases"/>
    <property type="match status" value="1"/>
</dbReference>
<dbReference type="InterPro" id="IPR000073">
    <property type="entry name" value="AB_hydrolase_1"/>
</dbReference>
<name>A0A2V1E5R8_9PLEO</name>
<proteinExistence type="predicted"/>
<evidence type="ECO:0000259" key="1">
    <source>
        <dbReference type="Pfam" id="PF12697"/>
    </source>
</evidence>
<feature type="domain" description="AB hydrolase-1" evidence="1">
    <location>
        <begin position="66"/>
        <end position="173"/>
    </location>
</feature>
<protein>
    <recommendedName>
        <fullName evidence="1">AB hydrolase-1 domain-containing protein</fullName>
    </recommendedName>
</protein>
<sequence>MTIKLGFLRNQVTPFQSQTPDGETLHAWHILPLETYHKNVEGLRKEPTGLCEDFEKNLSFNYRALSAESRNVQILAIDYRGFGSSTGGPSEPGLLTDALTLAKFALETAGIPPERIVVFAQSLGIAVAMTLEHTLALRSQPTLFAGMVLVAPMADVETTTRTYKIAGALPLISPISMTDLTTPKMTTEDFAAAKEQEKVSLGAEGWEVEWKSVGGVVREKILKHGLYDRIMSYPVVSLTFARAFKTAGEEIGNLLEKK</sequence>
<dbReference type="STRING" id="97972.A0A2V1E5R8"/>
<evidence type="ECO:0000313" key="2">
    <source>
        <dbReference type="EMBL" id="PVI05462.1"/>
    </source>
</evidence>
<keyword evidence="3" id="KW-1185">Reference proteome</keyword>
<accession>A0A2V1E5R8</accession>
<dbReference type="OrthoDB" id="446723at2759"/>
<dbReference type="PANTHER" id="PTHR12277">
    <property type="entry name" value="ALPHA/BETA HYDROLASE DOMAIN-CONTAINING PROTEIN"/>
    <property type="match status" value="1"/>
</dbReference>
<dbReference type="Pfam" id="PF12697">
    <property type="entry name" value="Abhydrolase_6"/>
    <property type="match status" value="1"/>
</dbReference>
<evidence type="ECO:0000313" key="3">
    <source>
        <dbReference type="Proteomes" id="UP000244855"/>
    </source>
</evidence>
<dbReference type="Gene3D" id="3.40.50.1820">
    <property type="entry name" value="alpha/beta hydrolase"/>
    <property type="match status" value="1"/>
</dbReference>